<dbReference type="AlphaFoldDB" id="A0A369B535"/>
<evidence type="ECO:0000259" key="2">
    <source>
        <dbReference type="SMART" id="SM00646"/>
    </source>
</evidence>
<dbReference type="GO" id="GO:0008745">
    <property type="term" value="F:N-acetylmuramoyl-L-alanine amidase activity"/>
    <property type="evidence" value="ECO:0007669"/>
    <property type="project" value="InterPro"/>
</dbReference>
<dbReference type="Gene3D" id="3.40.630.40">
    <property type="entry name" value="Zn-dependent exopeptidases"/>
    <property type="match status" value="1"/>
</dbReference>
<proteinExistence type="predicted"/>
<sequence>MRKLFRTKRTLILFAALVFAVLSVVFAVASSIMDHSEGDSSKRGLVAGSTVKDNERQYGSRGMDSGKSRAYEEREEVADRSEGNFLVVIDPGHGGNDYGTGAEGIDEKDVVLEISLKLGKLLEDSGVKVLYTRSTDEYITLGKRAQIANNAGADLFISVHINALEDDTLCSGSETLFCGKDSNSEGKMDSERFAQMVQSEIVEALGTKDNGIIERPRLAVLRQTNMPAVIAELGYITNASDREKLKSDKYKELAAEALFTASLKALDEMQR</sequence>
<dbReference type="InterPro" id="IPR050695">
    <property type="entry name" value="N-acetylmuramoyl_amidase_3"/>
</dbReference>
<dbReference type="SMART" id="SM00646">
    <property type="entry name" value="Ami_3"/>
    <property type="match status" value="1"/>
</dbReference>
<keyword evidence="1" id="KW-0378">Hydrolase</keyword>
<dbReference type="PANTHER" id="PTHR30404:SF0">
    <property type="entry name" value="N-ACETYLMURAMOYL-L-ALANINE AMIDASE AMIC"/>
    <property type="match status" value="1"/>
</dbReference>
<dbReference type="Proteomes" id="UP000253034">
    <property type="component" value="Unassembled WGS sequence"/>
</dbReference>
<evidence type="ECO:0000256" key="1">
    <source>
        <dbReference type="ARBA" id="ARBA00022801"/>
    </source>
</evidence>
<organism evidence="3 4">
    <name type="scientific">Anaerobacterium chartisolvens</name>
    <dbReference type="NCBI Taxonomy" id="1297424"/>
    <lineage>
        <taxon>Bacteria</taxon>
        <taxon>Bacillati</taxon>
        <taxon>Bacillota</taxon>
        <taxon>Clostridia</taxon>
        <taxon>Eubacteriales</taxon>
        <taxon>Oscillospiraceae</taxon>
        <taxon>Anaerobacterium</taxon>
    </lineage>
</organism>
<dbReference type="SUPFAM" id="SSF53187">
    <property type="entry name" value="Zn-dependent exopeptidases"/>
    <property type="match status" value="1"/>
</dbReference>
<reference evidence="3 4" key="1">
    <citation type="submission" date="2018-07" db="EMBL/GenBank/DDBJ databases">
        <title>Genomic Encyclopedia of Type Strains, Phase IV (KMG-IV): sequencing the most valuable type-strain genomes for metagenomic binning, comparative biology and taxonomic classification.</title>
        <authorList>
            <person name="Goeker M."/>
        </authorList>
    </citation>
    <scope>NUCLEOTIDE SEQUENCE [LARGE SCALE GENOMIC DNA]</scope>
    <source>
        <strain evidence="3 4">DSM 27016</strain>
    </source>
</reference>
<dbReference type="GO" id="GO:0009253">
    <property type="term" value="P:peptidoglycan catabolic process"/>
    <property type="evidence" value="ECO:0007669"/>
    <property type="project" value="InterPro"/>
</dbReference>
<dbReference type="EMBL" id="QPJT01000010">
    <property type="protein sequence ID" value="RCX16630.1"/>
    <property type="molecule type" value="Genomic_DNA"/>
</dbReference>
<feature type="domain" description="MurNAc-LAA" evidence="2">
    <location>
        <begin position="145"/>
        <end position="263"/>
    </location>
</feature>
<dbReference type="PANTHER" id="PTHR30404">
    <property type="entry name" value="N-ACETYLMURAMOYL-L-ALANINE AMIDASE"/>
    <property type="match status" value="1"/>
</dbReference>
<name>A0A369B535_9FIRM</name>
<gene>
    <name evidence="3" type="ORF">DFR58_110128</name>
</gene>
<protein>
    <submittedName>
        <fullName evidence="3">N-acetylmuramoyl-L-alanine amidase</fullName>
    </submittedName>
</protein>
<keyword evidence="4" id="KW-1185">Reference proteome</keyword>
<dbReference type="OrthoDB" id="9772024at2"/>
<evidence type="ECO:0000313" key="3">
    <source>
        <dbReference type="EMBL" id="RCX16630.1"/>
    </source>
</evidence>
<dbReference type="InterPro" id="IPR002508">
    <property type="entry name" value="MurNAc-LAA_cat"/>
</dbReference>
<dbReference type="RefSeq" id="WP_114297790.1">
    <property type="nucleotide sequence ID" value="NZ_QPJT01000010.1"/>
</dbReference>
<dbReference type="CDD" id="cd02696">
    <property type="entry name" value="MurNAc-LAA"/>
    <property type="match status" value="1"/>
</dbReference>
<comment type="caution">
    <text evidence="3">The sequence shown here is derived from an EMBL/GenBank/DDBJ whole genome shotgun (WGS) entry which is preliminary data.</text>
</comment>
<dbReference type="GO" id="GO:0030288">
    <property type="term" value="C:outer membrane-bounded periplasmic space"/>
    <property type="evidence" value="ECO:0007669"/>
    <property type="project" value="TreeGrafter"/>
</dbReference>
<dbReference type="Pfam" id="PF01520">
    <property type="entry name" value="Amidase_3"/>
    <property type="match status" value="1"/>
</dbReference>
<accession>A0A369B535</accession>
<evidence type="ECO:0000313" key="4">
    <source>
        <dbReference type="Proteomes" id="UP000253034"/>
    </source>
</evidence>